<protein>
    <recommendedName>
        <fullName evidence="3">Reverse transcriptase RNase H-like domain-containing protein</fullName>
    </recommendedName>
</protein>
<reference evidence="1 2" key="1">
    <citation type="submission" date="2015-01" db="EMBL/GenBank/DDBJ databases">
        <title>Evolution of Trichinella species and genotypes.</title>
        <authorList>
            <person name="Korhonen P.K."/>
            <person name="Edoardo P."/>
            <person name="Giuseppe L.R."/>
            <person name="Gasser R.B."/>
        </authorList>
    </citation>
    <scope>NUCLEOTIDE SEQUENCE [LARGE SCALE GENOMIC DNA]</scope>
    <source>
        <strain evidence="1">ISS3</strain>
    </source>
</reference>
<comment type="caution">
    <text evidence="1">The sequence shown here is derived from an EMBL/GenBank/DDBJ whole genome shotgun (WGS) entry which is preliminary data.</text>
</comment>
<evidence type="ECO:0000313" key="2">
    <source>
        <dbReference type="Proteomes" id="UP000054776"/>
    </source>
</evidence>
<dbReference type="EMBL" id="JYDH01000002">
    <property type="protein sequence ID" value="KRY43000.1"/>
    <property type="molecule type" value="Genomic_DNA"/>
</dbReference>
<dbReference type="InParanoid" id="A0A0V1C1G5"/>
<dbReference type="OrthoDB" id="6279772at2759"/>
<evidence type="ECO:0000313" key="1">
    <source>
        <dbReference type="EMBL" id="KRY43000.1"/>
    </source>
</evidence>
<evidence type="ECO:0008006" key="3">
    <source>
        <dbReference type="Google" id="ProtNLM"/>
    </source>
</evidence>
<dbReference type="Proteomes" id="UP000054776">
    <property type="component" value="Unassembled WGS sequence"/>
</dbReference>
<sequence>MNYQTLCQLVYFIRVYGIPYLPDAITLKLQYNLRLYGQTARSYGSPKQKRNFVWSNFSTIDKIFFRVFVFTGYTVAADVDDLLELVENGSCEVLKAVCYVELENDRFRSLTAGDWKSYLERQLRYLERPSPNSSYWFSSRSLAFFFHRLQPCEIEYSAFERELLATSLAIRWLEIRRLTILTHHKPIVQTAQRGTGTHNPTHVKSDNWTTSHPSLTKFGTSKTRACMAARSEKPQETIWVAPTWTCNINVKEDRRWRKAIPSVLMSVVQMHNVQFDLPLNELCYRHSVSFLPSVEIMHDH</sequence>
<accession>A0A0V1C1G5</accession>
<organism evidence="1 2">
    <name type="scientific">Trichinella spiralis</name>
    <name type="common">Trichina worm</name>
    <dbReference type="NCBI Taxonomy" id="6334"/>
    <lineage>
        <taxon>Eukaryota</taxon>
        <taxon>Metazoa</taxon>
        <taxon>Ecdysozoa</taxon>
        <taxon>Nematoda</taxon>
        <taxon>Enoplea</taxon>
        <taxon>Dorylaimia</taxon>
        <taxon>Trichinellida</taxon>
        <taxon>Trichinellidae</taxon>
        <taxon>Trichinella</taxon>
    </lineage>
</organism>
<gene>
    <name evidence="1" type="ORF">T01_14484</name>
</gene>
<dbReference type="AlphaFoldDB" id="A0A0V1C1G5"/>
<name>A0A0V1C1G5_TRISP</name>
<keyword evidence="2" id="KW-1185">Reference proteome</keyword>
<proteinExistence type="predicted"/>